<keyword evidence="7" id="KW-1185">Reference proteome</keyword>
<dbReference type="InterPro" id="IPR036188">
    <property type="entry name" value="FAD/NAD-bd_sf"/>
</dbReference>
<evidence type="ECO:0000313" key="7">
    <source>
        <dbReference type="Proteomes" id="UP000192674"/>
    </source>
</evidence>
<feature type="domain" description="FAD-binding" evidence="5">
    <location>
        <begin position="316"/>
        <end position="356"/>
    </location>
</feature>
<evidence type="ECO:0000256" key="1">
    <source>
        <dbReference type="ARBA" id="ARBA00022630"/>
    </source>
</evidence>
<evidence type="ECO:0000256" key="4">
    <source>
        <dbReference type="ARBA" id="ARBA00023033"/>
    </source>
</evidence>
<dbReference type="Gene3D" id="3.50.50.60">
    <property type="entry name" value="FAD/NAD(P)-binding domain"/>
    <property type="match status" value="1"/>
</dbReference>
<dbReference type="SUPFAM" id="SSF51905">
    <property type="entry name" value="FAD/NAD(P)-binding domain"/>
    <property type="match status" value="1"/>
</dbReference>
<evidence type="ECO:0000256" key="2">
    <source>
        <dbReference type="ARBA" id="ARBA00022827"/>
    </source>
</evidence>
<name>A0A1W2D4W7_KIBAR</name>
<proteinExistence type="predicted"/>
<dbReference type="PRINTS" id="PR00420">
    <property type="entry name" value="RNGMNOXGNASE"/>
</dbReference>
<gene>
    <name evidence="6" type="ORF">SAMN05661093_02811</name>
</gene>
<feature type="domain" description="FAD-binding" evidence="5">
    <location>
        <begin position="2"/>
        <end position="189"/>
    </location>
</feature>
<dbReference type="PANTHER" id="PTHR47178:SF5">
    <property type="entry name" value="FAD-BINDING DOMAIN-CONTAINING PROTEIN"/>
    <property type="match status" value="1"/>
</dbReference>
<keyword evidence="4" id="KW-0503">Monooxygenase</keyword>
<dbReference type="Proteomes" id="UP000192674">
    <property type="component" value="Unassembled WGS sequence"/>
</dbReference>
<dbReference type="PANTHER" id="PTHR47178">
    <property type="entry name" value="MONOOXYGENASE, FAD-BINDING"/>
    <property type="match status" value="1"/>
</dbReference>
<sequence length="438" mass="48478">MHVLIVGAGTGGLCLAQRLRGAGIGVSVFERDRTRTDGLFGYRVGISPDGSRALRSCLPRPLFETFKATAAIGPQYTNFVTEQLGELFSAGGPEDEDLLAPVDPEASERSVSRMTLRQVLLTGLEDVVHFGKKFERYTQNPDGTVTAYFADGTSATGDLLVGADGTSSNVRKQYLPDAKLVETDLFGVTGKLPLNDETRRLLTPRMLRGVTMVFAPKGINTIFHVMEFEWQRGETDPELIKAWPGMTFDNTRDYIMWGFGSHRRLLPPDFMSMPGPALHKLVVERTKSWHPNLRRLFELADSSSCFPLNIRTSEPVDPWPSSNVTLIGDAIHTMTPGLGVGANTALRDAQILGDNLVRLPVLEAVTDFERQMHGYAWDAVVKSRARFNGNSLAYKPVIGRAGLAMMRTGMRVVNHVRPLKRKILMAELKNRDHARQEA</sequence>
<evidence type="ECO:0000256" key="3">
    <source>
        <dbReference type="ARBA" id="ARBA00023002"/>
    </source>
</evidence>
<dbReference type="GO" id="GO:0004497">
    <property type="term" value="F:monooxygenase activity"/>
    <property type="evidence" value="ECO:0007669"/>
    <property type="project" value="UniProtKB-KW"/>
</dbReference>
<dbReference type="OrthoDB" id="3322136at2"/>
<evidence type="ECO:0000259" key="5">
    <source>
        <dbReference type="Pfam" id="PF01494"/>
    </source>
</evidence>
<reference evidence="6 7" key="1">
    <citation type="submission" date="2017-04" db="EMBL/GenBank/DDBJ databases">
        <authorList>
            <person name="Afonso C.L."/>
            <person name="Miller P.J."/>
            <person name="Scott M.A."/>
            <person name="Spackman E."/>
            <person name="Goraichik I."/>
            <person name="Dimitrov K.M."/>
            <person name="Suarez D.L."/>
            <person name="Swayne D.E."/>
        </authorList>
    </citation>
    <scope>NUCLEOTIDE SEQUENCE [LARGE SCALE GENOMIC DNA]</scope>
    <source>
        <strain evidence="6 7">DSM 43828</strain>
    </source>
</reference>
<dbReference type="InterPro" id="IPR002938">
    <property type="entry name" value="FAD-bd"/>
</dbReference>
<keyword evidence="2" id="KW-0274">FAD</keyword>
<accession>A0A1W2D4W7</accession>
<dbReference type="GO" id="GO:0071949">
    <property type="term" value="F:FAD binding"/>
    <property type="evidence" value="ECO:0007669"/>
    <property type="project" value="InterPro"/>
</dbReference>
<keyword evidence="1" id="KW-0285">Flavoprotein</keyword>
<dbReference type="EMBL" id="FWXV01000002">
    <property type="protein sequence ID" value="SMC92142.1"/>
    <property type="molecule type" value="Genomic_DNA"/>
</dbReference>
<evidence type="ECO:0000313" key="6">
    <source>
        <dbReference type="EMBL" id="SMC92142.1"/>
    </source>
</evidence>
<organism evidence="6 7">
    <name type="scientific">Kibdelosporangium aridum</name>
    <dbReference type="NCBI Taxonomy" id="2030"/>
    <lineage>
        <taxon>Bacteria</taxon>
        <taxon>Bacillati</taxon>
        <taxon>Actinomycetota</taxon>
        <taxon>Actinomycetes</taxon>
        <taxon>Pseudonocardiales</taxon>
        <taxon>Pseudonocardiaceae</taxon>
        <taxon>Kibdelosporangium</taxon>
    </lineage>
</organism>
<protein>
    <submittedName>
        <fullName evidence="6">2-polyprenyl-6-methoxyphenol hydroxylase</fullName>
    </submittedName>
</protein>
<keyword evidence="3" id="KW-0560">Oxidoreductase</keyword>
<dbReference type="AlphaFoldDB" id="A0A1W2D4W7"/>
<dbReference type="Pfam" id="PF01494">
    <property type="entry name" value="FAD_binding_3"/>
    <property type="match status" value="2"/>
</dbReference>